<dbReference type="InterPro" id="IPR000182">
    <property type="entry name" value="GNAT_dom"/>
</dbReference>
<feature type="domain" description="N-acetyltransferase" evidence="1">
    <location>
        <begin position="8"/>
        <end position="141"/>
    </location>
</feature>
<proteinExistence type="predicted"/>
<organism evidence="2 3">
    <name type="scientific">Amycolatopsis minnesotensis</name>
    <dbReference type="NCBI Taxonomy" id="337894"/>
    <lineage>
        <taxon>Bacteria</taxon>
        <taxon>Bacillati</taxon>
        <taxon>Actinomycetota</taxon>
        <taxon>Actinomycetes</taxon>
        <taxon>Pseudonocardiales</taxon>
        <taxon>Pseudonocardiaceae</taxon>
        <taxon>Amycolatopsis</taxon>
    </lineage>
</organism>
<evidence type="ECO:0000313" key="2">
    <source>
        <dbReference type="EMBL" id="GAA1979757.1"/>
    </source>
</evidence>
<dbReference type="Gene3D" id="3.40.630.30">
    <property type="match status" value="1"/>
</dbReference>
<dbReference type="PANTHER" id="PTHR43233:SF1">
    <property type="entry name" value="FAMILY N-ACETYLTRANSFERASE, PUTATIVE (AFU_ORTHOLOGUE AFUA_6G03350)-RELATED"/>
    <property type="match status" value="1"/>
</dbReference>
<dbReference type="PANTHER" id="PTHR43233">
    <property type="entry name" value="FAMILY N-ACETYLTRANSFERASE, PUTATIVE (AFU_ORTHOLOGUE AFUA_6G03350)-RELATED"/>
    <property type="match status" value="1"/>
</dbReference>
<dbReference type="Pfam" id="PF13508">
    <property type="entry name" value="Acetyltransf_7"/>
    <property type="match status" value="1"/>
</dbReference>
<dbReference type="InterPro" id="IPR016181">
    <property type="entry name" value="Acyl_CoA_acyltransferase"/>
</dbReference>
<name>A0ABP5DGA4_9PSEU</name>
<reference evidence="3" key="1">
    <citation type="journal article" date="2019" name="Int. J. Syst. Evol. Microbiol.">
        <title>The Global Catalogue of Microorganisms (GCM) 10K type strain sequencing project: providing services to taxonomists for standard genome sequencing and annotation.</title>
        <authorList>
            <consortium name="The Broad Institute Genomics Platform"/>
            <consortium name="The Broad Institute Genome Sequencing Center for Infectious Disease"/>
            <person name="Wu L."/>
            <person name="Ma J."/>
        </authorList>
    </citation>
    <scope>NUCLEOTIDE SEQUENCE [LARGE SCALE GENOMIC DNA]</scope>
    <source>
        <strain evidence="3">JCM 14545</strain>
    </source>
</reference>
<accession>A0ABP5DGA4</accession>
<protein>
    <submittedName>
        <fullName evidence="2">GNAT family N-acetyltransferase</fullName>
    </submittedName>
</protein>
<gene>
    <name evidence="2" type="ORF">GCM10009754_65110</name>
</gene>
<sequence>MITTKGDYELDDDRTRVDTDVVWDFMSTEAYWARWRERSDVEAQLAAAWRILGVYEKDSGRMVGYARAISDGVSIAYLADVFVLDAARGNGLGKALVHEMVENGAGARMRWMLHTNDAHGLYAQFGFGVPDGTYLERPSRR</sequence>
<evidence type="ECO:0000313" key="3">
    <source>
        <dbReference type="Proteomes" id="UP001501116"/>
    </source>
</evidence>
<dbReference type="PROSITE" id="PS51186">
    <property type="entry name" value="GNAT"/>
    <property type="match status" value="1"/>
</dbReference>
<evidence type="ECO:0000259" key="1">
    <source>
        <dbReference type="PROSITE" id="PS51186"/>
    </source>
</evidence>
<dbReference type="InterPro" id="IPR053144">
    <property type="entry name" value="Acetyltransferase_Butenolide"/>
</dbReference>
<dbReference type="Proteomes" id="UP001501116">
    <property type="component" value="Unassembled WGS sequence"/>
</dbReference>
<comment type="caution">
    <text evidence="2">The sequence shown here is derived from an EMBL/GenBank/DDBJ whole genome shotgun (WGS) entry which is preliminary data.</text>
</comment>
<keyword evidence="3" id="KW-1185">Reference proteome</keyword>
<dbReference type="EMBL" id="BAAANN010000032">
    <property type="protein sequence ID" value="GAA1979757.1"/>
    <property type="molecule type" value="Genomic_DNA"/>
</dbReference>
<dbReference type="SUPFAM" id="SSF55729">
    <property type="entry name" value="Acyl-CoA N-acyltransferases (Nat)"/>
    <property type="match status" value="1"/>
</dbReference>
<dbReference type="RefSeq" id="WP_425546559.1">
    <property type="nucleotide sequence ID" value="NZ_BAAANN010000032.1"/>
</dbReference>
<dbReference type="CDD" id="cd04301">
    <property type="entry name" value="NAT_SF"/>
    <property type="match status" value="1"/>
</dbReference>